<dbReference type="RefSeq" id="WP_110253255.1">
    <property type="nucleotide sequence ID" value="NZ_QJKB01000001.1"/>
</dbReference>
<name>A0A318JHD3_9BURK</name>
<evidence type="ECO:0000256" key="1">
    <source>
        <dbReference type="ARBA" id="ARBA00023015"/>
    </source>
</evidence>
<dbReference type="GO" id="GO:0003700">
    <property type="term" value="F:DNA-binding transcription factor activity"/>
    <property type="evidence" value="ECO:0007669"/>
    <property type="project" value="InterPro"/>
</dbReference>
<dbReference type="PROSITE" id="PS01124">
    <property type="entry name" value="HTH_ARAC_FAMILY_2"/>
    <property type="match status" value="1"/>
</dbReference>
<dbReference type="InterPro" id="IPR053142">
    <property type="entry name" value="PchR_regulatory_protein"/>
</dbReference>
<feature type="domain" description="HTH araC/xylS-type" evidence="4">
    <location>
        <begin position="206"/>
        <end position="304"/>
    </location>
</feature>
<keyword evidence="1" id="KW-0805">Transcription regulation</keyword>
<gene>
    <name evidence="5" type="ORF">DFR42_101385</name>
</gene>
<comment type="caution">
    <text evidence="5">The sequence shown here is derived from an EMBL/GenBank/DDBJ whole genome shotgun (WGS) entry which is preliminary data.</text>
</comment>
<evidence type="ECO:0000256" key="3">
    <source>
        <dbReference type="ARBA" id="ARBA00023163"/>
    </source>
</evidence>
<dbReference type="SUPFAM" id="SSF46689">
    <property type="entry name" value="Homeodomain-like"/>
    <property type="match status" value="2"/>
</dbReference>
<accession>A0A318JHD3</accession>
<protein>
    <submittedName>
        <fullName evidence="5">AraC-like DNA-binding protein</fullName>
    </submittedName>
</protein>
<keyword evidence="3" id="KW-0804">Transcription</keyword>
<dbReference type="InterPro" id="IPR020449">
    <property type="entry name" value="Tscrpt_reg_AraC-type_HTH"/>
</dbReference>
<dbReference type="GO" id="GO:0043565">
    <property type="term" value="F:sequence-specific DNA binding"/>
    <property type="evidence" value="ECO:0007669"/>
    <property type="project" value="InterPro"/>
</dbReference>
<evidence type="ECO:0000313" key="5">
    <source>
        <dbReference type="EMBL" id="PXX46809.1"/>
    </source>
</evidence>
<evidence type="ECO:0000259" key="4">
    <source>
        <dbReference type="PROSITE" id="PS01124"/>
    </source>
</evidence>
<dbReference type="Gene3D" id="1.10.10.60">
    <property type="entry name" value="Homeodomain-like"/>
    <property type="match status" value="2"/>
</dbReference>
<keyword evidence="6" id="KW-1185">Reference proteome</keyword>
<dbReference type="InterPro" id="IPR018060">
    <property type="entry name" value="HTH_AraC"/>
</dbReference>
<reference evidence="5 6" key="1">
    <citation type="submission" date="2018-05" db="EMBL/GenBank/DDBJ databases">
        <title>Genomic Encyclopedia of Type Strains, Phase IV (KMG-IV): sequencing the most valuable type-strain genomes for metagenomic binning, comparative biology and taxonomic classification.</title>
        <authorList>
            <person name="Goeker M."/>
        </authorList>
    </citation>
    <scope>NUCLEOTIDE SEQUENCE [LARGE SCALE GENOMIC DNA]</scope>
    <source>
        <strain evidence="5 6">DSM 19792</strain>
    </source>
</reference>
<dbReference type="PRINTS" id="PR00032">
    <property type="entry name" value="HTHARAC"/>
</dbReference>
<dbReference type="AlphaFoldDB" id="A0A318JHD3"/>
<proteinExistence type="predicted"/>
<dbReference type="InterPro" id="IPR009057">
    <property type="entry name" value="Homeodomain-like_sf"/>
</dbReference>
<dbReference type="Proteomes" id="UP000247792">
    <property type="component" value="Unassembled WGS sequence"/>
</dbReference>
<evidence type="ECO:0000256" key="2">
    <source>
        <dbReference type="ARBA" id="ARBA00023125"/>
    </source>
</evidence>
<dbReference type="OrthoDB" id="8737325at2"/>
<dbReference type="PANTHER" id="PTHR47893:SF1">
    <property type="entry name" value="REGULATORY PROTEIN PCHR"/>
    <property type="match status" value="1"/>
</dbReference>
<keyword evidence="2 5" id="KW-0238">DNA-binding</keyword>
<sequence>MNGLRPMSTQFEETRLQISTGPGVKISHIDYTPQQYRSVKSESPPCLALCVFLEGSGESILADRSRIHFAPDQALLFASPSNSCSETNLPGHQRLRAIEIHFTAQTLEQIRGMQIQPMLQRLAANASLRPAGEDSFLYQFPASAAIRAIAEQIFRQRTPEGVQQLFLHSKALELLSLMVEALLSILAAPQSVDKPAMQKRDHKKLDRARECLLARLDHNWSLAELAHASNLNERKLKEGFKALFGNSVHAYLQEKRMQAAAHLLSCTELSITEVVMQTGYANPSHFSKLFRRHFGMSPREFTQLKTSA</sequence>
<evidence type="ECO:0000313" key="6">
    <source>
        <dbReference type="Proteomes" id="UP000247792"/>
    </source>
</evidence>
<dbReference type="Pfam" id="PF12833">
    <property type="entry name" value="HTH_18"/>
    <property type="match status" value="1"/>
</dbReference>
<dbReference type="PANTHER" id="PTHR47893">
    <property type="entry name" value="REGULATORY PROTEIN PCHR"/>
    <property type="match status" value="1"/>
</dbReference>
<dbReference type="SMART" id="SM00342">
    <property type="entry name" value="HTH_ARAC"/>
    <property type="match status" value="1"/>
</dbReference>
<dbReference type="EMBL" id="QJKB01000001">
    <property type="protein sequence ID" value="PXX46809.1"/>
    <property type="molecule type" value="Genomic_DNA"/>
</dbReference>
<organism evidence="5 6">
    <name type="scientific">Undibacterium pigrum</name>
    <dbReference type="NCBI Taxonomy" id="401470"/>
    <lineage>
        <taxon>Bacteria</taxon>
        <taxon>Pseudomonadati</taxon>
        <taxon>Pseudomonadota</taxon>
        <taxon>Betaproteobacteria</taxon>
        <taxon>Burkholderiales</taxon>
        <taxon>Oxalobacteraceae</taxon>
        <taxon>Undibacterium</taxon>
    </lineage>
</organism>